<dbReference type="EMBL" id="VXIV02000930">
    <property type="protein sequence ID" value="KAF6035150.1"/>
    <property type="molecule type" value="Genomic_DNA"/>
</dbReference>
<organism evidence="2 3">
    <name type="scientific">Bugula neritina</name>
    <name type="common">Brown bryozoan</name>
    <name type="synonym">Sertularia neritina</name>
    <dbReference type="NCBI Taxonomy" id="10212"/>
    <lineage>
        <taxon>Eukaryota</taxon>
        <taxon>Metazoa</taxon>
        <taxon>Spiralia</taxon>
        <taxon>Lophotrochozoa</taxon>
        <taxon>Bryozoa</taxon>
        <taxon>Gymnolaemata</taxon>
        <taxon>Cheilostomatida</taxon>
        <taxon>Flustrina</taxon>
        <taxon>Buguloidea</taxon>
        <taxon>Bugulidae</taxon>
        <taxon>Bugula</taxon>
    </lineage>
</organism>
<dbReference type="AlphaFoldDB" id="A0A7J7K948"/>
<accession>A0A7J7K948</accession>
<keyword evidence="3" id="KW-1185">Reference proteome</keyword>
<dbReference type="Proteomes" id="UP000593567">
    <property type="component" value="Unassembled WGS sequence"/>
</dbReference>
<reference evidence="2" key="1">
    <citation type="submission" date="2020-06" db="EMBL/GenBank/DDBJ databases">
        <title>Draft genome of Bugula neritina, a colonial animal packing powerful symbionts and potential medicines.</title>
        <authorList>
            <person name="Rayko M."/>
        </authorList>
    </citation>
    <scope>NUCLEOTIDE SEQUENCE [LARGE SCALE GENOMIC DNA]</scope>
    <source>
        <strain evidence="2">Kwan_BN1</strain>
    </source>
</reference>
<name>A0A7J7K948_BUGNE</name>
<proteinExistence type="predicted"/>
<keyword evidence="1" id="KW-0812">Transmembrane</keyword>
<keyword evidence="1" id="KW-0472">Membrane</keyword>
<evidence type="ECO:0000313" key="2">
    <source>
        <dbReference type="EMBL" id="KAF6035150.1"/>
    </source>
</evidence>
<keyword evidence="1" id="KW-1133">Transmembrane helix</keyword>
<protein>
    <submittedName>
        <fullName evidence="2">Uncharacterized protein</fullName>
    </submittedName>
</protein>
<feature type="transmembrane region" description="Helical" evidence="1">
    <location>
        <begin position="116"/>
        <end position="139"/>
    </location>
</feature>
<evidence type="ECO:0000256" key="1">
    <source>
        <dbReference type="SAM" id="Phobius"/>
    </source>
</evidence>
<gene>
    <name evidence="2" type="ORF">EB796_006551</name>
</gene>
<evidence type="ECO:0000313" key="3">
    <source>
        <dbReference type="Proteomes" id="UP000593567"/>
    </source>
</evidence>
<feature type="transmembrane region" description="Helical" evidence="1">
    <location>
        <begin position="29"/>
        <end position="53"/>
    </location>
</feature>
<comment type="caution">
    <text evidence="2">The sequence shown here is derived from an EMBL/GenBank/DDBJ whole genome shotgun (WGS) entry which is preliminary data.</text>
</comment>
<sequence>MICQNIQLSEGIFKSAPCTSSTEPSIETLVSAGFASGVFIAILPTVITCYFYWKREGTDHCQAAQSFLLPQQKHNQTLYQQLLLDGIHLNPQSAYYFIFEAHIICPPTQPSIETLVSAGFASGVFITILLTAIISYFYWKKKRKLFLNLFYKNNVCNRCSRTKRVRTYVLTP</sequence>